<dbReference type="Proteomes" id="UP000000663">
    <property type="component" value="Chromosome"/>
</dbReference>
<dbReference type="GO" id="GO:0042558">
    <property type="term" value="P:pteridine-containing compound metabolic process"/>
    <property type="evidence" value="ECO:0007669"/>
    <property type="project" value="InterPro"/>
</dbReference>
<evidence type="ECO:0000313" key="3">
    <source>
        <dbReference type="Proteomes" id="UP000000663"/>
    </source>
</evidence>
<dbReference type="KEGG" id="rci:RCIX1510"/>
<feature type="domain" description="Pterin-binding" evidence="1">
    <location>
        <begin position="133"/>
        <end position="366"/>
    </location>
</feature>
<evidence type="ECO:0000259" key="1">
    <source>
        <dbReference type="PROSITE" id="PS50972"/>
    </source>
</evidence>
<name>Q0W4C0_METAR</name>
<dbReference type="OrthoDB" id="70327at2157"/>
<dbReference type="InterPro" id="IPR005236">
    <property type="entry name" value="Dihydropt_synth"/>
</dbReference>
<dbReference type="Pfam" id="PF14251">
    <property type="entry name" value="PterinBD-DUF4346"/>
    <property type="match status" value="1"/>
</dbReference>
<dbReference type="InterPro" id="IPR000489">
    <property type="entry name" value="Pterin-binding_dom"/>
</dbReference>
<protein>
    <submittedName>
        <fullName evidence="2">Dihydropteroate synthase-like conserved protein (FolP-like)</fullName>
    </submittedName>
</protein>
<dbReference type="InterPro" id="IPR025595">
    <property type="entry name" value="PterinBD-DUF4346"/>
</dbReference>
<dbReference type="PROSITE" id="PS50972">
    <property type="entry name" value="PTERIN_BINDING"/>
    <property type="match status" value="1"/>
</dbReference>
<dbReference type="PATRIC" id="fig|351160.9.peg.1503"/>
<dbReference type="eggNOG" id="arCOG01978">
    <property type="taxonomic scope" value="Archaea"/>
</dbReference>
<dbReference type="GeneID" id="5142891"/>
<dbReference type="SUPFAM" id="SSF51717">
    <property type="entry name" value="Dihydropteroate synthetase-like"/>
    <property type="match status" value="1"/>
</dbReference>
<accession>Q0W4C0</accession>
<organism evidence="2 3">
    <name type="scientific">Methanocella arvoryzae (strain DSM 22066 / NBRC 105507 / MRE50)</name>
    <dbReference type="NCBI Taxonomy" id="351160"/>
    <lineage>
        <taxon>Archaea</taxon>
        <taxon>Methanobacteriati</taxon>
        <taxon>Methanobacteriota</taxon>
        <taxon>Stenosarchaea group</taxon>
        <taxon>Methanomicrobia</taxon>
        <taxon>Methanocellales</taxon>
        <taxon>Methanocellaceae</taxon>
        <taxon>Methanocella</taxon>
    </lineage>
</organism>
<dbReference type="EMBL" id="AM114193">
    <property type="protein sequence ID" value="CAJ36773.1"/>
    <property type="molecule type" value="Genomic_DNA"/>
</dbReference>
<reference evidence="2 3" key="1">
    <citation type="journal article" date="2006" name="Science">
        <title>Genome of rice cluster I archaea -- the key methane producers in the rice rhizosphere.</title>
        <authorList>
            <person name="Erkel C."/>
            <person name="Kube M."/>
            <person name="Reinhardt R."/>
            <person name="Liesack W."/>
        </authorList>
    </citation>
    <scope>NUCLEOTIDE SEQUENCE [LARGE SCALE GENOMIC DNA]</scope>
    <source>
        <strain evidence="3">DSM 22066 / NBRC 105507 / MRE50</strain>
    </source>
</reference>
<dbReference type="RefSeq" id="WP_012035783.1">
    <property type="nucleotide sequence ID" value="NC_009464.1"/>
</dbReference>
<dbReference type="STRING" id="351160.RCIX1510"/>
<sequence length="484" mass="52422">MRVLLVTGRLAYPVVKEAAASASTVAVDVIMADVGVAAFVTPKLLEPLIADKKDDYDLILVTGLCGSDFSKLEEKLGVKIRLGPKHAYDIPLALKYADKIEFSHKISACQLLSDVKRDSALKDFERIEADAEPAFMLKGVKVGGGSTMKVMAEVVDATRLSDVDLIRKIDSYASADIIDLGIPLESSPDAVRHAVKVARSATFKPISVDTLIPEYLEAGIEAGANLILSLEGSNMERIAPLVAKKDIPVVVIPDDESLGSLIRNVERARELGVKHILADPVLSPIGHGVAEAVCRYRDFHRLYPDVPIFFGAGNVTELMDADSIGVNAMLAGIAMEVGASVLFTTEASQKSAGGAEELKKACMMMALAKHRKGSPKDLGIDLLVIKEKRPRRDIVEPGTLVEAKKHKIQLDPRGSFNIWIDGGRIYAKNGDITVVGTDAESILHTIVDRGLVSLLDHAGYLQAELKKAELAIRFHRTYLQDDKF</sequence>
<dbReference type="Pfam" id="PF20123">
    <property type="entry name" value="DUF6513"/>
    <property type="match status" value="1"/>
</dbReference>
<gene>
    <name evidence="2" type="ORF">RCIX1510</name>
</gene>
<evidence type="ECO:0000313" key="2">
    <source>
        <dbReference type="EMBL" id="CAJ36773.1"/>
    </source>
</evidence>
<proteinExistence type="predicted"/>
<dbReference type="AlphaFoldDB" id="Q0W4C0"/>
<dbReference type="InterPro" id="IPR011005">
    <property type="entry name" value="Dihydropteroate_synth-like_sf"/>
</dbReference>
<keyword evidence="3" id="KW-1185">Reference proteome</keyword>
<dbReference type="NCBIfam" id="TIGR00284">
    <property type="entry name" value="dihydropteroate synthase-like protein"/>
    <property type="match status" value="1"/>
</dbReference>
<dbReference type="Gene3D" id="3.20.20.20">
    <property type="entry name" value="Dihydropteroate synthase-like"/>
    <property type="match status" value="1"/>
</dbReference>
<dbReference type="InterPro" id="IPR045406">
    <property type="entry name" value="DUF6513"/>
</dbReference>